<comment type="similarity">
    <text evidence="1">Belongs to the tubulin family.</text>
</comment>
<evidence type="ECO:0000259" key="8">
    <source>
        <dbReference type="SMART" id="SM00865"/>
    </source>
</evidence>
<dbReference type="Gene3D" id="3.30.1330.20">
    <property type="entry name" value="Tubulin/FtsZ, C-terminal domain"/>
    <property type="match status" value="1"/>
</dbReference>
<dbReference type="InterPro" id="IPR008280">
    <property type="entry name" value="Tub_FtsZ_C"/>
</dbReference>
<keyword evidence="4" id="KW-0378">Hydrolase</keyword>
<dbReference type="PANTHER" id="PTHR11588">
    <property type="entry name" value="TUBULIN"/>
    <property type="match status" value="1"/>
</dbReference>
<dbReference type="InterPro" id="IPR002452">
    <property type="entry name" value="Alpha_tubulin"/>
</dbReference>
<dbReference type="GO" id="GO:0016787">
    <property type="term" value="F:hydrolase activity"/>
    <property type="evidence" value="ECO:0007669"/>
    <property type="project" value="UniProtKB-KW"/>
</dbReference>
<dbReference type="GO" id="GO:0005200">
    <property type="term" value="F:structural constituent of cytoskeleton"/>
    <property type="evidence" value="ECO:0007669"/>
    <property type="project" value="InterPro"/>
</dbReference>
<dbReference type="InterPro" id="IPR018316">
    <property type="entry name" value="Tubulin/FtsZ_2-layer-sand-dom"/>
</dbReference>
<comment type="catalytic activity">
    <reaction evidence="6">
        <text>GTP + H2O = GDP + phosphate + H(+)</text>
        <dbReference type="Rhea" id="RHEA:19669"/>
        <dbReference type="ChEBI" id="CHEBI:15377"/>
        <dbReference type="ChEBI" id="CHEBI:15378"/>
        <dbReference type="ChEBI" id="CHEBI:37565"/>
        <dbReference type="ChEBI" id="CHEBI:43474"/>
        <dbReference type="ChEBI" id="CHEBI:58189"/>
    </reaction>
    <physiologicalReaction direction="left-to-right" evidence="6">
        <dbReference type="Rhea" id="RHEA:19670"/>
    </physiologicalReaction>
</comment>
<feature type="region of interest" description="Disordered" evidence="7">
    <location>
        <begin position="127"/>
        <end position="148"/>
    </location>
</feature>
<dbReference type="SMART" id="SM00865">
    <property type="entry name" value="Tubulin_C"/>
    <property type="match status" value="1"/>
</dbReference>
<reference evidence="9" key="1">
    <citation type="submission" date="2022-07" db="EMBL/GenBank/DDBJ databases">
        <authorList>
            <person name="Trinca V."/>
            <person name="Uliana J.V.C."/>
            <person name="Torres T.T."/>
            <person name="Ward R.J."/>
            <person name="Monesi N."/>
        </authorList>
    </citation>
    <scope>NUCLEOTIDE SEQUENCE</scope>
    <source>
        <strain evidence="9">HSMRA1968</strain>
        <tissue evidence="9">Whole embryos</tissue>
    </source>
</reference>
<organism evidence="9 10">
    <name type="scientific">Pseudolycoriella hygida</name>
    <dbReference type="NCBI Taxonomy" id="35572"/>
    <lineage>
        <taxon>Eukaryota</taxon>
        <taxon>Metazoa</taxon>
        <taxon>Ecdysozoa</taxon>
        <taxon>Arthropoda</taxon>
        <taxon>Hexapoda</taxon>
        <taxon>Insecta</taxon>
        <taxon>Pterygota</taxon>
        <taxon>Neoptera</taxon>
        <taxon>Endopterygota</taxon>
        <taxon>Diptera</taxon>
        <taxon>Nematocera</taxon>
        <taxon>Sciaroidea</taxon>
        <taxon>Sciaridae</taxon>
        <taxon>Pseudolycoriella</taxon>
    </lineage>
</organism>
<evidence type="ECO:0000313" key="10">
    <source>
        <dbReference type="Proteomes" id="UP001151699"/>
    </source>
</evidence>
<dbReference type="Pfam" id="PF03953">
    <property type="entry name" value="Tubulin_C"/>
    <property type="match status" value="1"/>
</dbReference>
<dbReference type="Proteomes" id="UP001151699">
    <property type="component" value="Chromosome X"/>
</dbReference>
<dbReference type="GO" id="GO:0007017">
    <property type="term" value="P:microtubule-based process"/>
    <property type="evidence" value="ECO:0007669"/>
    <property type="project" value="InterPro"/>
</dbReference>
<accession>A0A9Q0MVV4</accession>
<evidence type="ECO:0000256" key="5">
    <source>
        <dbReference type="ARBA" id="ARBA00023134"/>
    </source>
</evidence>
<dbReference type="AlphaFoldDB" id="A0A9Q0MVV4"/>
<protein>
    <submittedName>
        <fullName evidence="9">Tubulin alpha-8 chain</fullName>
    </submittedName>
</protein>
<evidence type="ECO:0000256" key="3">
    <source>
        <dbReference type="ARBA" id="ARBA00022741"/>
    </source>
</evidence>
<feature type="domain" description="Tubulin/FtsZ 2-layer sandwich" evidence="8">
    <location>
        <begin position="2"/>
        <end position="133"/>
    </location>
</feature>
<evidence type="ECO:0000256" key="2">
    <source>
        <dbReference type="ARBA" id="ARBA00022701"/>
    </source>
</evidence>
<dbReference type="PRINTS" id="PR01162">
    <property type="entry name" value="ALPHATUBULIN"/>
</dbReference>
<sequence length="148" mass="16764">MIDLNEFQTDLVPFQWVHFPLVSYAPLNSVQKALHEQTSVMEISNACFDRSNLMAKCDPAKGKYMACCILYSGDVVPKDVNAVIASLKAKRHIVFVDWSPTGFKIGINDKKFRAVPAREDMATLERDYEKINGDTPNNDEYAEEDDEI</sequence>
<dbReference type="EMBL" id="WJQU01000003">
    <property type="protein sequence ID" value="KAJ6638094.1"/>
    <property type="molecule type" value="Genomic_DNA"/>
</dbReference>
<dbReference type="GO" id="GO:0005874">
    <property type="term" value="C:microtubule"/>
    <property type="evidence" value="ECO:0007669"/>
    <property type="project" value="UniProtKB-KW"/>
</dbReference>
<keyword evidence="3" id="KW-0547">Nucleotide-binding</keyword>
<evidence type="ECO:0000256" key="6">
    <source>
        <dbReference type="ARBA" id="ARBA00049117"/>
    </source>
</evidence>
<evidence type="ECO:0000256" key="7">
    <source>
        <dbReference type="SAM" id="MobiDB-lite"/>
    </source>
</evidence>
<proteinExistence type="inferred from homology"/>
<dbReference type="GO" id="GO:0005525">
    <property type="term" value="F:GTP binding"/>
    <property type="evidence" value="ECO:0007669"/>
    <property type="project" value="UniProtKB-KW"/>
</dbReference>
<dbReference type="InterPro" id="IPR037103">
    <property type="entry name" value="Tubulin/FtsZ-like_C"/>
</dbReference>
<name>A0A9Q0MVV4_9DIPT</name>
<dbReference type="SUPFAM" id="SSF55307">
    <property type="entry name" value="Tubulin C-terminal domain-like"/>
    <property type="match status" value="1"/>
</dbReference>
<dbReference type="OrthoDB" id="6073114at2759"/>
<evidence type="ECO:0000313" key="9">
    <source>
        <dbReference type="EMBL" id="KAJ6638094.1"/>
    </source>
</evidence>
<evidence type="ECO:0000256" key="1">
    <source>
        <dbReference type="ARBA" id="ARBA00009636"/>
    </source>
</evidence>
<dbReference type="InterPro" id="IPR000217">
    <property type="entry name" value="Tubulin"/>
</dbReference>
<evidence type="ECO:0000256" key="4">
    <source>
        <dbReference type="ARBA" id="ARBA00022801"/>
    </source>
</evidence>
<gene>
    <name evidence="9" type="primary">TBA8</name>
    <name evidence="9" type="ORF">Bhyg_10827</name>
</gene>
<keyword evidence="5" id="KW-0342">GTP-binding</keyword>
<keyword evidence="2" id="KW-0493">Microtubule</keyword>
<keyword evidence="10" id="KW-1185">Reference proteome</keyword>
<comment type="caution">
    <text evidence="9">The sequence shown here is derived from an EMBL/GenBank/DDBJ whole genome shotgun (WGS) entry which is preliminary data.</text>
</comment>